<accession>X0UZ40</accession>
<dbReference type="AlphaFoldDB" id="X0UZ40"/>
<gene>
    <name evidence="1" type="ORF">S01H1_35355</name>
</gene>
<protein>
    <submittedName>
        <fullName evidence="1">Uncharacterized protein</fullName>
    </submittedName>
</protein>
<organism evidence="1">
    <name type="scientific">marine sediment metagenome</name>
    <dbReference type="NCBI Taxonomy" id="412755"/>
    <lineage>
        <taxon>unclassified sequences</taxon>
        <taxon>metagenomes</taxon>
        <taxon>ecological metagenomes</taxon>
    </lineage>
</organism>
<feature type="non-terminal residue" evidence="1">
    <location>
        <position position="207"/>
    </location>
</feature>
<proteinExistence type="predicted"/>
<sequence>MIRPAWLDLLDGCYVNASVRDQGSYSRGQLYWAPMYYLTERMKYLRPTGCDPYHKRPPEFQIQTAEREQILGRGDKEESIFHHLPLLYPQFDVKLASDEVYVVQVAKKRLVILMSSPSTPWRVSSGRTRENCCLVAPVYSFNEGHSGQWRCAVGNFQFEELFYVPKSTTHTIADGYVRFDRVQTVPRAWLGRARVALHPDLLKWVDD</sequence>
<dbReference type="EMBL" id="BARS01022092">
    <property type="protein sequence ID" value="GAG11099.1"/>
    <property type="molecule type" value="Genomic_DNA"/>
</dbReference>
<evidence type="ECO:0000313" key="1">
    <source>
        <dbReference type="EMBL" id="GAG11099.1"/>
    </source>
</evidence>
<reference evidence="1" key="1">
    <citation type="journal article" date="2014" name="Front. Microbiol.">
        <title>High frequency of phylogenetically diverse reductive dehalogenase-homologous genes in deep subseafloor sedimentary metagenomes.</title>
        <authorList>
            <person name="Kawai M."/>
            <person name="Futagami T."/>
            <person name="Toyoda A."/>
            <person name="Takaki Y."/>
            <person name="Nishi S."/>
            <person name="Hori S."/>
            <person name="Arai W."/>
            <person name="Tsubouchi T."/>
            <person name="Morono Y."/>
            <person name="Uchiyama I."/>
            <person name="Ito T."/>
            <person name="Fujiyama A."/>
            <person name="Inagaki F."/>
            <person name="Takami H."/>
        </authorList>
    </citation>
    <scope>NUCLEOTIDE SEQUENCE</scope>
    <source>
        <strain evidence="1">Expedition CK06-06</strain>
    </source>
</reference>
<comment type="caution">
    <text evidence="1">The sequence shown here is derived from an EMBL/GenBank/DDBJ whole genome shotgun (WGS) entry which is preliminary data.</text>
</comment>
<name>X0UZ40_9ZZZZ</name>